<evidence type="ECO:0000313" key="2">
    <source>
        <dbReference type="Proteomes" id="UP000588111"/>
    </source>
</evidence>
<dbReference type="RefSeq" id="WP_183621401.1">
    <property type="nucleotide sequence ID" value="NZ_CAJHAH010000014.1"/>
</dbReference>
<dbReference type="AlphaFoldDB" id="A0A839TES2"/>
<keyword evidence="2" id="KW-1185">Reference proteome</keyword>
<reference evidence="1 2" key="1">
    <citation type="submission" date="2020-08" db="EMBL/GenBank/DDBJ databases">
        <title>Genomic Encyclopedia of Type Strains, Phase III (KMG-III): the genomes of soil and plant-associated and newly described type strains.</title>
        <authorList>
            <person name="Whitman W."/>
        </authorList>
    </citation>
    <scope>NUCLEOTIDE SEQUENCE [LARGE SCALE GENOMIC DNA]</scope>
    <source>
        <strain evidence="1 2">CECT 5885</strain>
    </source>
</reference>
<name>A0A839TES2_9GAMM</name>
<dbReference type="EMBL" id="JACHXL010000012">
    <property type="protein sequence ID" value="MBB3107962.1"/>
    <property type="molecule type" value="Genomic_DNA"/>
</dbReference>
<accession>A0A839TES2</accession>
<sequence>MSVLRDAMELGYGIDHFMVTGEDFPKDWEDPVKKRRHHQFGLNPSYKKPSRVEKLNLLKSQGVIDTKQGWLIRNKIVCDSEKIYCFIGNAQYYNEYQTSLLSEVIDKKQSDIENQIDGFFNYIKASDISEEKELDCLFEGLESQILTELNEIRSVLHKKRIAISQKDFWDF</sequence>
<evidence type="ECO:0000313" key="1">
    <source>
        <dbReference type="EMBL" id="MBB3107962.1"/>
    </source>
</evidence>
<proteinExistence type="predicted"/>
<comment type="caution">
    <text evidence="1">The sequence shown here is derived from an EMBL/GenBank/DDBJ whole genome shotgun (WGS) entry which is preliminary data.</text>
</comment>
<protein>
    <submittedName>
        <fullName evidence="1">Uncharacterized protein</fullName>
    </submittedName>
</protein>
<dbReference type="Proteomes" id="UP000588111">
    <property type="component" value="Unassembled WGS sequence"/>
</dbReference>
<gene>
    <name evidence="1" type="ORF">FHS24_002498</name>
</gene>
<organism evidence="1 2">
    <name type="scientific">Psychrobacter luti</name>
    <dbReference type="NCBI Taxonomy" id="198481"/>
    <lineage>
        <taxon>Bacteria</taxon>
        <taxon>Pseudomonadati</taxon>
        <taxon>Pseudomonadota</taxon>
        <taxon>Gammaproteobacteria</taxon>
        <taxon>Moraxellales</taxon>
        <taxon>Moraxellaceae</taxon>
        <taxon>Psychrobacter</taxon>
    </lineage>
</organism>